<keyword evidence="3" id="KW-1185">Reference proteome</keyword>
<comment type="caution">
    <text evidence="2">The sequence shown here is derived from an EMBL/GenBank/DDBJ whole genome shotgun (WGS) entry which is preliminary data.</text>
</comment>
<dbReference type="Proteomes" id="UP000574769">
    <property type="component" value="Unassembled WGS sequence"/>
</dbReference>
<feature type="chain" id="PRO_5031362929" evidence="1">
    <location>
        <begin position="20"/>
        <end position="339"/>
    </location>
</feature>
<name>A0A7W7F1W6_9SPHN</name>
<organism evidence="2 3">
    <name type="scientific">Sphingomonas abaci</name>
    <dbReference type="NCBI Taxonomy" id="237611"/>
    <lineage>
        <taxon>Bacteria</taxon>
        <taxon>Pseudomonadati</taxon>
        <taxon>Pseudomonadota</taxon>
        <taxon>Alphaproteobacteria</taxon>
        <taxon>Sphingomonadales</taxon>
        <taxon>Sphingomonadaceae</taxon>
        <taxon>Sphingomonas</taxon>
    </lineage>
</organism>
<sequence length="339" mass="35425">MRRCASAVLPLMLAPLLLAGCATNAIRLEAAGTVQARSREAVTATAGYFDSIEQRRREAAAALVASDPSCLPATPLRIQVPITPSAPAAPLCLSGEAPSPGYTAFEIDIGSSPRAVLEPRIALIAAISDYADALAAILDAPKTDVSAEITAFADQADRLARFADFVAGTDLPNVNAAVANEQGQSLVALIAFADELAREARQTLDVRALVIERGAVVDRALASLSAQVRTWGRGAARNADDLYGNALFRTYIRNRASLSADQREQLAGRVFAAREAAKDGPARAAQVADAIDLAAKAQASLRDALVGRLTPAQRRAAARLNIDRITRALGLIASLASPA</sequence>
<accession>A0A7W7F1W6</accession>
<reference evidence="2 3" key="1">
    <citation type="submission" date="2020-08" db="EMBL/GenBank/DDBJ databases">
        <title>Genomic Encyclopedia of Type Strains, Phase IV (KMG-IV): sequencing the most valuable type-strain genomes for metagenomic binning, comparative biology and taxonomic classification.</title>
        <authorList>
            <person name="Goeker M."/>
        </authorList>
    </citation>
    <scope>NUCLEOTIDE SEQUENCE [LARGE SCALE GENOMIC DNA]</scope>
    <source>
        <strain evidence="2 3">DSM 15867</strain>
    </source>
</reference>
<dbReference type="RefSeq" id="WP_184116993.1">
    <property type="nucleotide sequence ID" value="NZ_JACHNY010000015.1"/>
</dbReference>
<evidence type="ECO:0000313" key="3">
    <source>
        <dbReference type="Proteomes" id="UP000574769"/>
    </source>
</evidence>
<dbReference type="AlphaFoldDB" id="A0A7W7F1W6"/>
<protein>
    <submittedName>
        <fullName evidence="2">Uncharacterized protein</fullName>
    </submittedName>
</protein>
<feature type="signal peptide" evidence="1">
    <location>
        <begin position="1"/>
        <end position="19"/>
    </location>
</feature>
<evidence type="ECO:0000256" key="1">
    <source>
        <dbReference type="SAM" id="SignalP"/>
    </source>
</evidence>
<dbReference type="EMBL" id="JACHNY010000015">
    <property type="protein sequence ID" value="MBB4619775.1"/>
    <property type="molecule type" value="Genomic_DNA"/>
</dbReference>
<gene>
    <name evidence="2" type="ORF">GGQ96_003935</name>
</gene>
<keyword evidence="1" id="KW-0732">Signal</keyword>
<proteinExistence type="predicted"/>
<evidence type="ECO:0000313" key="2">
    <source>
        <dbReference type="EMBL" id="MBB4619775.1"/>
    </source>
</evidence>
<dbReference type="PROSITE" id="PS51257">
    <property type="entry name" value="PROKAR_LIPOPROTEIN"/>
    <property type="match status" value="1"/>
</dbReference>